<evidence type="ECO:0000313" key="2">
    <source>
        <dbReference type="EMBL" id="GHE88322.1"/>
    </source>
</evidence>
<feature type="compositionally biased region" description="Basic and acidic residues" evidence="1">
    <location>
        <begin position="45"/>
        <end position="54"/>
    </location>
</feature>
<dbReference type="Proteomes" id="UP000609802">
    <property type="component" value="Unassembled WGS sequence"/>
</dbReference>
<sequence length="72" mass="7532">MAKSKENVDIKITSAIVVDGEVVKAGSEITVSDALARNLLHRGKAEVLTEDNAKGKPKGKAKADAEGDDKKA</sequence>
<dbReference type="RefSeq" id="WP_191284942.1">
    <property type="nucleotide sequence ID" value="NZ_BNCH01000001.1"/>
</dbReference>
<accession>A0ABQ3IS44</accession>
<evidence type="ECO:0008006" key="4">
    <source>
        <dbReference type="Google" id="ProtNLM"/>
    </source>
</evidence>
<protein>
    <recommendedName>
        <fullName evidence="4">50S ribosomal protein L6</fullName>
    </recommendedName>
</protein>
<reference evidence="3" key="1">
    <citation type="journal article" date="2019" name="Int. J. Syst. Evol. Microbiol.">
        <title>The Global Catalogue of Microorganisms (GCM) 10K type strain sequencing project: providing services to taxonomists for standard genome sequencing and annotation.</title>
        <authorList>
            <consortium name="The Broad Institute Genomics Platform"/>
            <consortium name="The Broad Institute Genome Sequencing Center for Infectious Disease"/>
            <person name="Wu L."/>
            <person name="Ma J."/>
        </authorList>
    </citation>
    <scope>NUCLEOTIDE SEQUENCE [LARGE SCALE GENOMIC DNA]</scope>
    <source>
        <strain evidence="3">KCTC 42443</strain>
    </source>
</reference>
<proteinExistence type="predicted"/>
<gene>
    <name evidence="2" type="ORF">GCM10016455_05570</name>
</gene>
<evidence type="ECO:0000313" key="3">
    <source>
        <dbReference type="Proteomes" id="UP000609802"/>
    </source>
</evidence>
<comment type="caution">
    <text evidence="2">The sequence shown here is derived from an EMBL/GenBank/DDBJ whole genome shotgun (WGS) entry which is preliminary data.</text>
</comment>
<evidence type="ECO:0000256" key="1">
    <source>
        <dbReference type="SAM" id="MobiDB-lite"/>
    </source>
</evidence>
<feature type="compositionally biased region" description="Basic and acidic residues" evidence="1">
    <location>
        <begin position="61"/>
        <end position="72"/>
    </location>
</feature>
<feature type="region of interest" description="Disordered" evidence="1">
    <location>
        <begin position="45"/>
        <end position="72"/>
    </location>
</feature>
<dbReference type="EMBL" id="BNCH01000001">
    <property type="protein sequence ID" value="GHE88322.1"/>
    <property type="molecule type" value="Genomic_DNA"/>
</dbReference>
<name>A0ABQ3IS44_9RHOB</name>
<keyword evidence="3" id="KW-1185">Reference proteome</keyword>
<organism evidence="2 3">
    <name type="scientific">Aliiroseovarius zhejiangensis</name>
    <dbReference type="NCBI Taxonomy" id="1632025"/>
    <lineage>
        <taxon>Bacteria</taxon>
        <taxon>Pseudomonadati</taxon>
        <taxon>Pseudomonadota</taxon>
        <taxon>Alphaproteobacteria</taxon>
        <taxon>Rhodobacterales</taxon>
        <taxon>Paracoccaceae</taxon>
        <taxon>Aliiroseovarius</taxon>
    </lineage>
</organism>